<dbReference type="AlphaFoldDB" id="A0A7X0VUF4"/>
<dbReference type="PANTHER" id="PTHR43649:SF12">
    <property type="entry name" value="DIACETYLCHITOBIOSE BINDING PROTEIN DASA"/>
    <property type="match status" value="1"/>
</dbReference>
<organism evidence="1 2">
    <name type="scientific">Cohnella zeiphila</name>
    <dbReference type="NCBI Taxonomy" id="2761120"/>
    <lineage>
        <taxon>Bacteria</taxon>
        <taxon>Bacillati</taxon>
        <taxon>Bacillota</taxon>
        <taxon>Bacilli</taxon>
        <taxon>Bacillales</taxon>
        <taxon>Paenibacillaceae</taxon>
        <taxon>Cohnella</taxon>
    </lineage>
</organism>
<evidence type="ECO:0000313" key="1">
    <source>
        <dbReference type="EMBL" id="MBB6730881.1"/>
    </source>
</evidence>
<name>A0A7X0VUF4_9BACL</name>
<comment type="caution">
    <text evidence="1">The sequence shown here is derived from an EMBL/GenBank/DDBJ whole genome shotgun (WGS) entry which is preliminary data.</text>
</comment>
<protein>
    <submittedName>
        <fullName evidence="1">Extracellular solute-binding protein</fullName>
    </submittedName>
</protein>
<dbReference type="Proteomes" id="UP000564644">
    <property type="component" value="Unassembled WGS sequence"/>
</dbReference>
<sequence length="528" mass="59383">MLLVTVLLFSACTSEGEKQQTSNGEEKAEDSNFNEEGYPIVKDKITLKLFGPKNMVHSDWATMDFFKAMEEKTNISFEFDTPPSGDAFMEKKNLLVASGELPDIFFAAQLSAEDEVNYGSQGIIIPLEGLIEKYAPNLSALLQDPVIKSSITATDDHIYALPQLTETYLNYPKIWINTTWLDRLGLQMPTTVEEFYNALVAIKNGDPNGNGKADEIPITDVGGVDEVKHTILAAFGLLNGQYGAEVGVENDTAFFAPTDPRYKAYLEFMNRLYSEGLLDAETFSQTSQQWVAKGNEGRYGSLATAGAFLVVGNERNFDYDVLPPLTSSLNDKKLQLKTPTIIRGTFAISSSDPYPEATIRWVDYLYSQEGTVLLSEGIEGVHWYEAEGGGIKYNIPEGMDVQMWRGSISPDPGEVTPKDFREHFARMSAFEEKTNPMNFHITSETNEKLKPFAQIGFPQVYFTNEEQQELNVLSADIRIYVKQMEAKFVTGETSMNEWDNYVNILKKMKVDHFVKIYQQAYDRWKAAQ</sequence>
<gene>
    <name evidence="1" type="ORF">H7C18_08195</name>
</gene>
<proteinExistence type="predicted"/>
<accession>A0A7X0VUF4</accession>
<dbReference type="Gene3D" id="3.40.190.10">
    <property type="entry name" value="Periplasmic binding protein-like II"/>
    <property type="match status" value="2"/>
</dbReference>
<dbReference type="SUPFAM" id="SSF53850">
    <property type="entry name" value="Periplasmic binding protein-like II"/>
    <property type="match status" value="1"/>
</dbReference>
<evidence type="ECO:0000313" key="2">
    <source>
        <dbReference type="Proteomes" id="UP000564644"/>
    </source>
</evidence>
<dbReference type="PANTHER" id="PTHR43649">
    <property type="entry name" value="ARABINOSE-BINDING PROTEIN-RELATED"/>
    <property type="match status" value="1"/>
</dbReference>
<reference evidence="1 2" key="1">
    <citation type="submission" date="2020-08" db="EMBL/GenBank/DDBJ databases">
        <title>Cohnella phylogeny.</title>
        <authorList>
            <person name="Dunlap C."/>
        </authorList>
    </citation>
    <scope>NUCLEOTIDE SEQUENCE [LARGE SCALE GENOMIC DNA]</scope>
    <source>
        <strain evidence="1 2">CBP 2801</strain>
    </source>
</reference>
<keyword evidence="2" id="KW-1185">Reference proteome</keyword>
<dbReference type="EMBL" id="JACJVO010000009">
    <property type="protein sequence ID" value="MBB6730881.1"/>
    <property type="molecule type" value="Genomic_DNA"/>
</dbReference>
<dbReference type="RefSeq" id="WP_185128536.1">
    <property type="nucleotide sequence ID" value="NZ_JACJVO010000009.1"/>
</dbReference>
<dbReference type="InterPro" id="IPR050490">
    <property type="entry name" value="Bact_solute-bd_prot1"/>
</dbReference>
<dbReference type="InterPro" id="IPR006059">
    <property type="entry name" value="SBP"/>
</dbReference>
<dbReference type="Pfam" id="PF01547">
    <property type="entry name" value="SBP_bac_1"/>
    <property type="match status" value="1"/>
</dbReference>